<keyword evidence="3" id="KW-1185">Reference proteome</keyword>
<sequence length="65" mass="7318">MARIRTIGRLVLALALKRLGGGWGWRWRRNVWDGLVLRRLELGPKWIMAGTGVETTGLMPPRPPG</sequence>
<protein>
    <submittedName>
        <fullName evidence="2">Uncharacterized protein</fullName>
    </submittedName>
</protein>
<feature type="signal peptide" evidence="1">
    <location>
        <begin position="1"/>
        <end position="24"/>
    </location>
</feature>
<feature type="chain" id="PRO_5002163927" evidence="1">
    <location>
        <begin position="25"/>
        <end position="65"/>
    </location>
</feature>
<organism evidence="2 3">
    <name type="scientific">Scleroderma citrinum Foug A</name>
    <dbReference type="NCBI Taxonomy" id="1036808"/>
    <lineage>
        <taxon>Eukaryota</taxon>
        <taxon>Fungi</taxon>
        <taxon>Dikarya</taxon>
        <taxon>Basidiomycota</taxon>
        <taxon>Agaricomycotina</taxon>
        <taxon>Agaricomycetes</taxon>
        <taxon>Agaricomycetidae</taxon>
        <taxon>Boletales</taxon>
        <taxon>Sclerodermatineae</taxon>
        <taxon>Sclerodermataceae</taxon>
        <taxon>Scleroderma</taxon>
    </lineage>
</organism>
<reference evidence="3" key="2">
    <citation type="submission" date="2015-01" db="EMBL/GenBank/DDBJ databases">
        <title>Evolutionary Origins and Diversification of the Mycorrhizal Mutualists.</title>
        <authorList>
            <consortium name="DOE Joint Genome Institute"/>
            <consortium name="Mycorrhizal Genomics Consortium"/>
            <person name="Kohler A."/>
            <person name="Kuo A."/>
            <person name="Nagy L.G."/>
            <person name="Floudas D."/>
            <person name="Copeland A."/>
            <person name="Barry K.W."/>
            <person name="Cichocki N."/>
            <person name="Veneault-Fourrey C."/>
            <person name="LaButti K."/>
            <person name="Lindquist E.A."/>
            <person name="Lipzen A."/>
            <person name="Lundell T."/>
            <person name="Morin E."/>
            <person name="Murat C."/>
            <person name="Riley R."/>
            <person name="Ohm R."/>
            <person name="Sun H."/>
            <person name="Tunlid A."/>
            <person name="Henrissat B."/>
            <person name="Grigoriev I.V."/>
            <person name="Hibbett D.S."/>
            <person name="Martin F."/>
        </authorList>
    </citation>
    <scope>NUCLEOTIDE SEQUENCE [LARGE SCALE GENOMIC DNA]</scope>
    <source>
        <strain evidence="3">Foug A</strain>
    </source>
</reference>
<reference evidence="2 3" key="1">
    <citation type="submission" date="2014-04" db="EMBL/GenBank/DDBJ databases">
        <authorList>
            <consortium name="DOE Joint Genome Institute"/>
            <person name="Kuo A."/>
            <person name="Kohler A."/>
            <person name="Nagy L.G."/>
            <person name="Floudas D."/>
            <person name="Copeland A."/>
            <person name="Barry K.W."/>
            <person name="Cichocki N."/>
            <person name="Veneault-Fourrey C."/>
            <person name="LaButti K."/>
            <person name="Lindquist E.A."/>
            <person name="Lipzen A."/>
            <person name="Lundell T."/>
            <person name="Morin E."/>
            <person name="Murat C."/>
            <person name="Sun H."/>
            <person name="Tunlid A."/>
            <person name="Henrissat B."/>
            <person name="Grigoriev I.V."/>
            <person name="Hibbett D.S."/>
            <person name="Martin F."/>
            <person name="Nordberg H.P."/>
            <person name="Cantor M.N."/>
            <person name="Hua S.X."/>
        </authorList>
    </citation>
    <scope>NUCLEOTIDE SEQUENCE [LARGE SCALE GENOMIC DNA]</scope>
    <source>
        <strain evidence="2 3">Foug A</strain>
    </source>
</reference>
<evidence type="ECO:0000313" key="2">
    <source>
        <dbReference type="EMBL" id="KIM63366.1"/>
    </source>
</evidence>
<dbReference type="AlphaFoldDB" id="A0A0C3E5Q0"/>
<keyword evidence="1" id="KW-0732">Signal</keyword>
<evidence type="ECO:0000313" key="3">
    <source>
        <dbReference type="Proteomes" id="UP000053989"/>
    </source>
</evidence>
<dbReference type="Proteomes" id="UP000053989">
    <property type="component" value="Unassembled WGS sequence"/>
</dbReference>
<name>A0A0C3E5Q0_9AGAM</name>
<dbReference type="EMBL" id="KN822035">
    <property type="protein sequence ID" value="KIM63366.1"/>
    <property type="molecule type" value="Genomic_DNA"/>
</dbReference>
<proteinExistence type="predicted"/>
<dbReference type="InParanoid" id="A0A0C3E5Q0"/>
<dbReference type="HOGENOM" id="CLU_2850996_0_0_1"/>
<gene>
    <name evidence="2" type="ORF">SCLCIDRAFT_1214256</name>
</gene>
<evidence type="ECO:0000256" key="1">
    <source>
        <dbReference type="SAM" id="SignalP"/>
    </source>
</evidence>
<accession>A0A0C3E5Q0</accession>